<dbReference type="SUPFAM" id="SSF69705">
    <property type="entry name" value="Transcription factor NusA, N-terminal domain"/>
    <property type="match status" value="1"/>
</dbReference>
<dbReference type="EMBL" id="JACPUR010000038">
    <property type="protein sequence ID" value="MBI3129161.1"/>
    <property type="molecule type" value="Genomic_DNA"/>
</dbReference>
<dbReference type="GO" id="GO:0005829">
    <property type="term" value="C:cytosol"/>
    <property type="evidence" value="ECO:0007669"/>
    <property type="project" value="TreeGrafter"/>
</dbReference>
<dbReference type="GO" id="GO:0006353">
    <property type="term" value="P:DNA-templated transcription termination"/>
    <property type="evidence" value="ECO:0007669"/>
    <property type="project" value="UniProtKB-UniRule"/>
</dbReference>
<dbReference type="InterPro" id="IPR036555">
    <property type="entry name" value="NusA_N_sf"/>
</dbReference>
<keyword evidence="2 7" id="KW-0963">Cytoplasm</keyword>
<dbReference type="CDD" id="cd22529">
    <property type="entry name" value="KH-II_NusA_rpt2"/>
    <property type="match status" value="1"/>
</dbReference>
<comment type="subcellular location">
    <subcellularLocation>
        <location evidence="7">Cytoplasm</location>
    </subcellularLocation>
</comment>
<dbReference type="NCBIfam" id="TIGR01953">
    <property type="entry name" value="NusA"/>
    <property type="match status" value="1"/>
</dbReference>
<dbReference type="InterPro" id="IPR013735">
    <property type="entry name" value="TF_NusA_N"/>
</dbReference>
<dbReference type="Pfam" id="PF00575">
    <property type="entry name" value="S1"/>
    <property type="match status" value="1"/>
</dbReference>
<dbReference type="SUPFAM" id="SSF47794">
    <property type="entry name" value="Rad51 N-terminal domain-like"/>
    <property type="match status" value="1"/>
</dbReference>
<dbReference type="InterPro" id="IPR010213">
    <property type="entry name" value="TF_NusA"/>
</dbReference>
<comment type="caution">
    <text evidence="9">The sequence shown here is derived from an EMBL/GenBank/DDBJ whole genome shotgun (WGS) entry which is preliminary data.</text>
</comment>
<organism evidence="9 10">
    <name type="scientific">Tectimicrobiota bacterium</name>
    <dbReference type="NCBI Taxonomy" id="2528274"/>
    <lineage>
        <taxon>Bacteria</taxon>
        <taxon>Pseudomonadati</taxon>
        <taxon>Nitrospinota/Tectimicrobiota group</taxon>
        <taxon>Candidatus Tectimicrobiota</taxon>
    </lineage>
</organism>
<dbReference type="GO" id="GO:0000166">
    <property type="term" value="F:nucleotide binding"/>
    <property type="evidence" value="ECO:0007669"/>
    <property type="project" value="InterPro"/>
</dbReference>
<dbReference type="HAMAP" id="MF_00945_B">
    <property type="entry name" value="NusA_B"/>
    <property type="match status" value="1"/>
</dbReference>
<comment type="similarity">
    <text evidence="7">Belongs to the NusA family.</text>
</comment>
<dbReference type="Pfam" id="PF26594">
    <property type="entry name" value="KH_NusA_2nd"/>
    <property type="match status" value="1"/>
</dbReference>
<dbReference type="PANTHER" id="PTHR22648">
    <property type="entry name" value="TRANSCRIPTION TERMINATION FACTOR NUSA"/>
    <property type="match status" value="1"/>
</dbReference>
<evidence type="ECO:0000256" key="7">
    <source>
        <dbReference type="HAMAP-Rule" id="MF_00945"/>
    </source>
</evidence>
<comment type="subunit">
    <text evidence="7">Monomer. Binds directly to the core enzyme of the DNA-dependent RNA polymerase and to nascent RNA.</text>
</comment>
<dbReference type="InterPro" id="IPR003583">
    <property type="entry name" value="Hlx-hairpin-Hlx_DNA-bd_motif"/>
</dbReference>
<keyword evidence="5 7" id="KW-0805">Transcription regulation</keyword>
<keyword evidence="4 7" id="KW-0694">RNA-binding</keyword>
<evidence type="ECO:0000256" key="5">
    <source>
        <dbReference type="ARBA" id="ARBA00023015"/>
    </source>
</evidence>
<keyword evidence="6 7" id="KW-0804">Transcription</keyword>
<feature type="domain" description="S1 motif" evidence="8">
    <location>
        <begin position="135"/>
        <end position="199"/>
    </location>
</feature>
<dbReference type="PROSITE" id="PS50084">
    <property type="entry name" value="KH_TYPE_1"/>
    <property type="match status" value="1"/>
</dbReference>
<dbReference type="GO" id="GO:0003700">
    <property type="term" value="F:DNA-binding transcription factor activity"/>
    <property type="evidence" value="ECO:0007669"/>
    <property type="project" value="InterPro"/>
</dbReference>
<evidence type="ECO:0000256" key="6">
    <source>
        <dbReference type="ARBA" id="ARBA00023163"/>
    </source>
</evidence>
<evidence type="ECO:0000313" key="9">
    <source>
        <dbReference type="EMBL" id="MBI3129161.1"/>
    </source>
</evidence>
<dbReference type="GO" id="GO:0003677">
    <property type="term" value="F:DNA binding"/>
    <property type="evidence" value="ECO:0007669"/>
    <property type="project" value="InterPro"/>
</dbReference>
<dbReference type="SMART" id="SM00278">
    <property type="entry name" value="HhH1"/>
    <property type="match status" value="2"/>
</dbReference>
<proteinExistence type="inferred from homology"/>
<dbReference type="InterPro" id="IPR030842">
    <property type="entry name" value="TF_NusA_bacterial"/>
</dbReference>
<dbReference type="Gene3D" id="1.10.150.20">
    <property type="entry name" value="5' to 3' exonuclease, C-terminal subdomain"/>
    <property type="match status" value="1"/>
</dbReference>
<dbReference type="Gene3D" id="2.40.50.140">
    <property type="entry name" value="Nucleic acid-binding proteins"/>
    <property type="match status" value="1"/>
</dbReference>
<dbReference type="Gene3D" id="3.30.1480.10">
    <property type="entry name" value="NusA, N-terminal domain"/>
    <property type="match status" value="1"/>
</dbReference>
<dbReference type="InterPro" id="IPR004087">
    <property type="entry name" value="KH_dom"/>
</dbReference>
<dbReference type="GO" id="GO:0006281">
    <property type="term" value="P:DNA repair"/>
    <property type="evidence" value="ECO:0007669"/>
    <property type="project" value="InterPro"/>
</dbReference>
<accession>A0A932MRL0</accession>
<dbReference type="InterPro" id="IPR012340">
    <property type="entry name" value="NA-bd_OB-fold"/>
</dbReference>
<evidence type="ECO:0000313" key="10">
    <source>
        <dbReference type="Proteomes" id="UP000782312"/>
    </source>
</evidence>
<dbReference type="InterPro" id="IPR010995">
    <property type="entry name" value="DNA_repair_Rad51/TF_NusA_a-hlx"/>
</dbReference>
<dbReference type="GO" id="GO:0031564">
    <property type="term" value="P:transcription antitermination"/>
    <property type="evidence" value="ECO:0007669"/>
    <property type="project" value="UniProtKB-UniRule"/>
</dbReference>
<dbReference type="FunFam" id="3.30.300.20:FF:000002">
    <property type="entry name" value="Transcription termination/antitermination protein NusA"/>
    <property type="match status" value="1"/>
</dbReference>
<dbReference type="SUPFAM" id="SSF50249">
    <property type="entry name" value="Nucleic acid-binding proteins"/>
    <property type="match status" value="1"/>
</dbReference>
<evidence type="ECO:0000259" key="8">
    <source>
        <dbReference type="PROSITE" id="PS50126"/>
    </source>
</evidence>
<dbReference type="SMART" id="SM00316">
    <property type="entry name" value="S1"/>
    <property type="match status" value="1"/>
</dbReference>
<keyword evidence="3 7" id="KW-0889">Transcription antitermination</keyword>
<name>A0A932MRL0_UNCTE</name>
<dbReference type="Gene3D" id="3.30.300.20">
    <property type="match status" value="2"/>
</dbReference>
<dbReference type="SUPFAM" id="SSF54814">
    <property type="entry name" value="Prokaryotic type KH domain (KH-domain type II)"/>
    <property type="match status" value="2"/>
</dbReference>
<dbReference type="CDD" id="cd04455">
    <property type="entry name" value="S1_NusA"/>
    <property type="match status" value="1"/>
</dbReference>
<reference evidence="9" key="1">
    <citation type="submission" date="2020-07" db="EMBL/GenBank/DDBJ databases">
        <title>Huge and variable diversity of episymbiotic CPR bacteria and DPANN archaea in groundwater ecosystems.</title>
        <authorList>
            <person name="He C.Y."/>
            <person name="Keren R."/>
            <person name="Whittaker M."/>
            <person name="Farag I.F."/>
            <person name="Doudna J."/>
            <person name="Cate J.H.D."/>
            <person name="Banfield J.F."/>
        </authorList>
    </citation>
    <scope>NUCLEOTIDE SEQUENCE</scope>
    <source>
        <strain evidence="9">NC_groundwater_763_Ag_S-0.2um_68_21</strain>
    </source>
</reference>
<dbReference type="SMART" id="SM00322">
    <property type="entry name" value="KH"/>
    <property type="match status" value="2"/>
</dbReference>
<sequence>MSQELLAVLTQLERERGVSKDILLDSLKVALASAARKQFGLGDNVEVTLDSGTGEIGLRASKEVVRVVQNPEAEVSLEEARARNTAIQVGDKVTFDLETEGLGRIAAQVAKQVILQRVREAERANIYSEFKGREGELITGVVTQVERGNIFVDIGRGEAILPRREQIFREVYKRGDRIRSYILEVREASKGPQVVLSRTHPGLLIRLFEMEVPEIYDGVVEIKGCVREPSGRSKVAVVSHDRDIDPVGACVGTRGSRVQSIVQELRGEKIDIIAWNDDIRTYAGNALSPAKIQHITLHEQEGRMEVLVPDDQLSLAIGKGGQNVRLAAKLLGWKIDLKGESEYRRMIAEKAFHSETVEVKAAPQAEPAAAPAAQPGVDLVNLEVVGEKTALLLAEHGFPTVESVAQSTPEALCEVPGIGPKRAQLLIDSANAYLTGTPGESVAPGE</sequence>
<comment type="function">
    <text evidence="7">Participates in both transcription termination and antitermination.</text>
</comment>
<dbReference type="InterPro" id="IPR025249">
    <property type="entry name" value="TF_NusA_KH_1st"/>
</dbReference>
<dbReference type="CDD" id="cd02134">
    <property type="entry name" value="KH-II_NusA_rpt1"/>
    <property type="match status" value="1"/>
</dbReference>
<dbReference type="InterPro" id="IPR015946">
    <property type="entry name" value="KH_dom-like_a/b"/>
</dbReference>
<dbReference type="InterPro" id="IPR058582">
    <property type="entry name" value="KH_NusA_2nd"/>
</dbReference>
<dbReference type="GO" id="GO:0003723">
    <property type="term" value="F:RNA binding"/>
    <property type="evidence" value="ECO:0007669"/>
    <property type="project" value="UniProtKB-UniRule"/>
</dbReference>
<evidence type="ECO:0000256" key="3">
    <source>
        <dbReference type="ARBA" id="ARBA00022814"/>
    </source>
</evidence>
<evidence type="ECO:0000256" key="4">
    <source>
        <dbReference type="ARBA" id="ARBA00022884"/>
    </source>
</evidence>
<dbReference type="InterPro" id="IPR009019">
    <property type="entry name" value="KH_sf_prok-type"/>
</dbReference>
<evidence type="ECO:0000256" key="1">
    <source>
        <dbReference type="ARBA" id="ARBA00022472"/>
    </source>
</evidence>
<dbReference type="FunFam" id="2.40.50.140:FF:000058">
    <property type="entry name" value="Transcription termination/antitermination protein NusA"/>
    <property type="match status" value="1"/>
</dbReference>
<keyword evidence="1 7" id="KW-0806">Transcription termination</keyword>
<dbReference type="PROSITE" id="PS50126">
    <property type="entry name" value="S1"/>
    <property type="match status" value="1"/>
</dbReference>
<protein>
    <recommendedName>
        <fullName evidence="7">Transcription termination/antitermination protein NusA</fullName>
    </recommendedName>
</protein>
<dbReference type="Proteomes" id="UP000782312">
    <property type="component" value="Unassembled WGS sequence"/>
</dbReference>
<dbReference type="FunFam" id="3.30.300.20:FF:000005">
    <property type="entry name" value="Transcription termination/antitermination protein NusA"/>
    <property type="match status" value="1"/>
</dbReference>
<dbReference type="Pfam" id="PF13184">
    <property type="entry name" value="KH_NusA_1st"/>
    <property type="match status" value="1"/>
</dbReference>
<dbReference type="Pfam" id="PF14520">
    <property type="entry name" value="HHH_5"/>
    <property type="match status" value="1"/>
</dbReference>
<dbReference type="PANTHER" id="PTHR22648:SF0">
    <property type="entry name" value="TRANSCRIPTION TERMINATION_ANTITERMINATION PROTEIN NUSA"/>
    <property type="match status" value="1"/>
</dbReference>
<dbReference type="AlphaFoldDB" id="A0A932MRL0"/>
<evidence type="ECO:0000256" key="2">
    <source>
        <dbReference type="ARBA" id="ARBA00022490"/>
    </source>
</evidence>
<dbReference type="InterPro" id="IPR003029">
    <property type="entry name" value="S1_domain"/>
</dbReference>
<dbReference type="Pfam" id="PF08529">
    <property type="entry name" value="NusA_N"/>
    <property type="match status" value="1"/>
</dbReference>
<gene>
    <name evidence="7 9" type="primary">nusA</name>
    <name evidence="9" type="ORF">HYZ11_16260</name>
</gene>